<evidence type="ECO:0000313" key="2">
    <source>
        <dbReference type="Proteomes" id="UP000037432"/>
    </source>
</evidence>
<proteinExistence type="predicted"/>
<accession>A0A0J8BMY9</accession>
<organism evidence="1 2">
    <name type="scientific">Streptomyces viridochromogenes</name>
    <dbReference type="NCBI Taxonomy" id="1938"/>
    <lineage>
        <taxon>Bacteria</taxon>
        <taxon>Bacillati</taxon>
        <taxon>Actinomycetota</taxon>
        <taxon>Actinomycetes</taxon>
        <taxon>Kitasatosporales</taxon>
        <taxon>Streptomycetaceae</taxon>
        <taxon>Streptomyces</taxon>
    </lineage>
</organism>
<sequence>MVRHDEVMSVRYASARSRHARSSRWASDSALWIAPLCIFNGDVPPAAWQSSPDARAVVALRIG</sequence>
<comment type="caution">
    <text evidence="1">The sequence shown here is derived from an EMBL/GenBank/DDBJ whole genome shotgun (WGS) entry which is preliminary data.</text>
</comment>
<name>A0A0J8BMY9_STRVR</name>
<gene>
    <name evidence="1" type="ORF">ACM01_44460</name>
</gene>
<reference evidence="1 2" key="1">
    <citation type="submission" date="2015-06" db="EMBL/GenBank/DDBJ databases">
        <authorList>
            <person name="Ju K.-S."/>
            <person name="Doroghazi J.R."/>
            <person name="Metcalf W.W."/>
        </authorList>
    </citation>
    <scope>NUCLEOTIDE SEQUENCE [LARGE SCALE GENOMIC DNA]</scope>
    <source>
        <strain evidence="1 2">NRRL 3414</strain>
    </source>
</reference>
<protein>
    <submittedName>
        <fullName evidence="1">Uncharacterized protein</fullName>
    </submittedName>
</protein>
<dbReference type="Proteomes" id="UP000037432">
    <property type="component" value="Unassembled WGS sequence"/>
</dbReference>
<evidence type="ECO:0000313" key="1">
    <source>
        <dbReference type="EMBL" id="KMS66965.1"/>
    </source>
</evidence>
<dbReference type="EMBL" id="LFNT01000125">
    <property type="protein sequence ID" value="KMS66965.1"/>
    <property type="molecule type" value="Genomic_DNA"/>
</dbReference>
<dbReference type="AlphaFoldDB" id="A0A0J8BMY9"/>